<organism evidence="8 9">
    <name type="scientific">Suillus placidus</name>
    <dbReference type="NCBI Taxonomy" id="48579"/>
    <lineage>
        <taxon>Eukaryota</taxon>
        <taxon>Fungi</taxon>
        <taxon>Dikarya</taxon>
        <taxon>Basidiomycota</taxon>
        <taxon>Agaricomycotina</taxon>
        <taxon>Agaricomycetes</taxon>
        <taxon>Agaricomycetidae</taxon>
        <taxon>Boletales</taxon>
        <taxon>Suillineae</taxon>
        <taxon>Suillaceae</taxon>
        <taxon>Suillus</taxon>
    </lineage>
</organism>
<keyword evidence="3" id="KW-0560">Oxidoreductase</keyword>
<feature type="active site" description="Proton donor" evidence="4">
    <location>
        <position position="51"/>
    </location>
</feature>
<dbReference type="PROSITE" id="PS00062">
    <property type="entry name" value="ALDOKETO_REDUCTASE_2"/>
    <property type="match status" value="1"/>
</dbReference>
<dbReference type="InterPro" id="IPR044494">
    <property type="entry name" value="AKR3C2/3"/>
</dbReference>
<dbReference type="OrthoDB" id="416253at2759"/>
<evidence type="ECO:0000256" key="1">
    <source>
        <dbReference type="ARBA" id="ARBA00007905"/>
    </source>
</evidence>
<dbReference type="Proteomes" id="UP000714275">
    <property type="component" value="Unassembled WGS sequence"/>
</dbReference>
<keyword evidence="2" id="KW-0521">NADP</keyword>
<dbReference type="InterPro" id="IPR018170">
    <property type="entry name" value="Aldo/ket_reductase_CS"/>
</dbReference>
<feature type="site" description="Lowers pKa of active site Tyr" evidence="6">
    <location>
        <position position="76"/>
    </location>
</feature>
<evidence type="ECO:0000256" key="3">
    <source>
        <dbReference type="ARBA" id="ARBA00023002"/>
    </source>
</evidence>
<dbReference type="GO" id="GO:0016616">
    <property type="term" value="F:oxidoreductase activity, acting on the CH-OH group of donors, NAD or NADP as acceptor"/>
    <property type="evidence" value="ECO:0007669"/>
    <property type="project" value="UniProtKB-ARBA"/>
</dbReference>
<dbReference type="PANTHER" id="PTHR43827:SF3">
    <property type="entry name" value="NADP-DEPENDENT OXIDOREDUCTASE DOMAIN-CONTAINING PROTEIN"/>
    <property type="match status" value="1"/>
</dbReference>
<dbReference type="PRINTS" id="PR00069">
    <property type="entry name" value="ALDKETRDTASE"/>
</dbReference>
<name>A0A9P6ZNH4_9AGAM</name>
<dbReference type="FunFam" id="3.20.20.100:FF:000002">
    <property type="entry name" value="2,5-diketo-D-gluconic acid reductase A"/>
    <property type="match status" value="1"/>
</dbReference>
<feature type="binding site" evidence="5">
    <location>
        <position position="107"/>
    </location>
    <ligand>
        <name>substrate</name>
    </ligand>
</feature>
<dbReference type="PIRSF" id="PIRSF000097">
    <property type="entry name" value="AKR"/>
    <property type="match status" value="1"/>
</dbReference>
<accession>A0A9P6ZNH4</accession>
<dbReference type="Pfam" id="PF00248">
    <property type="entry name" value="Aldo_ket_red"/>
    <property type="match status" value="1"/>
</dbReference>
<evidence type="ECO:0000313" key="9">
    <source>
        <dbReference type="Proteomes" id="UP000714275"/>
    </source>
</evidence>
<gene>
    <name evidence="8" type="ORF">EV702DRAFT_626157</name>
</gene>
<dbReference type="Gene3D" id="3.20.20.100">
    <property type="entry name" value="NADP-dependent oxidoreductase domain"/>
    <property type="match status" value="1"/>
</dbReference>
<dbReference type="PANTHER" id="PTHR43827">
    <property type="entry name" value="2,5-DIKETO-D-GLUCONIC ACID REDUCTASE"/>
    <property type="match status" value="1"/>
</dbReference>
<dbReference type="InterPro" id="IPR036812">
    <property type="entry name" value="NAD(P)_OxRdtase_dom_sf"/>
</dbReference>
<evidence type="ECO:0000256" key="5">
    <source>
        <dbReference type="PIRSR" id="PIRSR000097-2"/>
    </source>
</evidence>
<dbReference type="AlphaFoldDB" id="A0A9P6ZNH4"/>
<dbReference type="GO" id="GO:0016652">
    <property type="term" value="F:oxidoreductase activity, acting on NAD(P)H as acceptor"/>
    <property type="evidence" value="ECO:0007669"/>
    <property type="project" value="InterPro"/>
</dbReference>
<evidence type="ECO:0000256" key="2">
    <source>
        <dbReference type="ARBA" id="ARBA00022857"/>
    </source>
</evidence>
<proteinExistence type="inferred from homology"/>
<comment type="similarity">
    <text evidence="1">Belongs to the aldo/keto reductase family.</text>
</comment>
<evidence type="ECO:0000313" key="8">
    <source>
        <dbReference type="EMBL" id="KAG1772519.1"/>
    </source>
</evidence>
<dbReference type="CDD" id="cd19120">
    <property type="entry name" value="AKR_AKR3C2-3"/>
    <property type="match status" value="1"/>
</dbReference>
<protein>
    <submittedName>
        <fullName evidence="8">Aldo/keto reductase</fullName>
    </submittedName>
</protein>
<evidence type="ECO:0000256" key="4">
    <source>
        <dbReference type="PIRSR" id="PIRSR000097-1"/>
    </source>
</evidence>
<dbReference type="InterPro" id="IPR020471">
    <property type="entry name" value="AKR"/>
</dbReference>
<keyword evidence="9" id="KW-1185">Reference proteome</keyword>
<comment type="caution">
    <text evidence="8">The sequence shown here is derived from an EMBL/GenBank/DDBJ whole genome shotgun (WGS) entry which is preliminary data.</text>
</comment>
<feature type="domain" description="NADP-dependent oxidoreductase" evidence="7">
    <location>
        <begin position="17"/>
        <end position="264"/>
    </location>
</feature>
<dbReference type="EMBL" id="JABBWD010000053">
    <property type="protein sequence ID" value="KAG1772519.1"/>
    <property type="molecule type" value="Genomic_DNA"/>
</dbReference>
<evidence type="ECO:0000256" key="6">
    <source>
        <dbReference type="PIRSR" id="PIRSR000097-3"/>
    </source>
</evidence>
<dbReference type="SUPFAM" id="SSF51430">
    <property type="entry name" value="NAD(P)-linked oxidoreductase"/>
    <property type="match status" value="1"/>
</dbReference>
<reference evidence="8" key="1">
    <citation type="journal article" date="2020" name="New Phytol.">
        <title>Comparative genomics reveals dynamic genome evolution in host specialist ectomycorrhizal fungi.</title>
        <authorList>
            <person name="Lofgren L.A."/>
            <person name="Nguyen N.H."/>
            <person name="Vilgalys R."/>
            <person name="Ruytinx J."/>
            <person name="Liao H.L."/>
            <person name="Branco S."/>
            <person name="Kuo A."/>
            <person name="LaButti K."/>
            <person name="Lipzen A."/>
            <person name="Andreopoulos W."/>
            <person name="Pangilinan J."/>
            <person name="Riley R."/>
            <person name="Hundley H."/>
            <person name="Na H."/>
            <person name="Barry K."/>
            <person name="Grigoriev I.V."/>
            <person name="Stajich J.E."/>
            <person name="Kennedy P.G."/>
        </authorList>
    </citation>
    <scope>NUCLEOTIDE SEQUENCE</scope>
    <source>
        <strain evidence="8">DOB743</strain>
    </source>
</reference>
<dbReference type="InterPro" id="IPR023210">
    <property type="entry name" value="NADP_OxRdtase_dom"/>
</dbReference>
<sequence length="273" mass="29259">MPWESIKLNSGHYIPSIGFGTWKTGNGQGPIDQVKQALGNGYSHIDTAQAYKNEEETGVALKETELSRSDVFVTTKYSGTNGLDIPTSIKDSLNNLGISDVDLYLVHAPRLAVPDIPTCWAQMEKVQEDGLAKSIGISNFGVQDMETLIASAKIKPVVNQILLHPYVYRRQKPILEYAAKNGIIIEAYSALIPITTVPGGPLDKPLNEIAAKFGATTEQILLAWTKAKGAVVVTSSSKKARLQGYIAAGDITLSPEDIAAIDAAGALGEEKPI</sequence>
<evidence type="ECO:0000259" key="7">
    <source>
        <dbReference type="Pfam" id="PF00248"/>
    </source>
</evidence>